<gene>
    <name evidence="1" type="ordered locus">Thein_1508</name>
</gene>
<dbReference type="Proteomes" id="UP000006793">
    <property type="component" value="Chromosome"/>
</dbReference>
<accession>F8AAE9</accession>
<keyword evidence="2" id="KW-1185">Reference proteome</keyword>
<dbReference type="RefSeq" id="WP_013908111.1">
    <property type="nucleotide sequence ID" value="NC_015681.1"/>
</dbReference>
<dbReference type="HOGENOM" id="CLU_1348397_0_0_0"/>
<name>F8AAE9_THEID</name>
<protein>
    <submittedName>
        <fullName evidence="1">Uncharacterized protein</fullName>
    </submittedName>
</protein>
<organism evidence="1 2">
    <name type="scientific">Thermodesulfatator indicus (strain DSM 15286 / JCM 11887 / CIR29812)</name>
    <dbReference type="NCBI Taxonomy" id="667014"/>
    <lineage>
        <taxon>Bacteria</taxon>
        <taxon>Pseudomonadati</taxon>
        <taxon>Thermodesulfobacteriota</taxon>
        <taxon>Thermodesulfobacteria</taxon>
        <taxon>Thermodesulfobacteriales</taxon>
        <taxon>Thermodesulfatatoraceae</taxon>
        <taxon>Thermodesulfatator</taxon>
    </lineage>
</organism>
<dbReference type="PaxDb" id="667014-Thein_1508"/>
<proteinExistence type="predicted"/>
<dbReference type="AlphaFoldDB" id="F8AAE9"/>
<dbReference type="STRING" id="667014.Thein_1508"/>
<dbReference type="OrthoDB" id="9963868at2"/>
<dbReference type="EMBL" id="CP002683">
    <property type="protein sequence ID" value="AEH45369.1"/>
    <property type="molecule type" value="Genomic_DNA"/>
</dbReference>
<reference evidence="1 2" key="2">
    <citation type="journal article" date="2012" name="Stand. Genomic Sci.">
        <title>Complete genome sequence of the thermophilic sulfate-reducing ocean bacterium Thermodesulfatator indicus type strain (CIR29812(T)).</title>
        <authorList>
            <person name="Anderson I."/>
            <person name="Saunders E."/>
            <person name="Lapidus A."/>
            <person name="Nolan M."/>
            <person name="Lucas S."/>
            <person name="Tice H."/>
            <person name="Del Rio T.G."/>
            <person name="Cheng J.F."/>
            <person name="Han C."/>
            <person name="Tapia R."/>
            <person name="Goodwin L.A."/>
            <person name="Pitluck S."/>
            <person name="Liolios K."/>
            <person name="Mavromatis K."/>
            <person name="Pagani I."/>
            <person name="Ivanova N."/>
            <person name="Mikhailova N."/>
            <person name="Pati A."/>
            <person name="Chen A."/>
            <person name="Palaniappan K."/>
            <person name="Land M."/>
            <person name="Hauser L."/>
            <person name="Jeffries C.D."/>
            <person name="Chang Y.J."/>
            <person name="Brambilla E.M."/>
            <person name="Rohde M."/>
            <person name="Spring S."/>
            <person name="Goker M."/>
            <person name="Detter J.C."/>
            <person name="Woyke T."/>
            <person name="Bristow J."/>
            <person name="Eisen J.A."/>
            <person name="Markowitz V."/>
            <person name="Hugenholtz P."/>
            <person name="Kyrpides N.C."/>
            <person name="Klenk H.P."/>
        </authorList>
    </citation>
    <scope>NUCLEOTIDE SEQUENCE [LARGE SCALE GENOMIC DNA]</scope>
    <source>
        <strain evidence="2">DSM 15286 / JCM 11887 / CIR29812</strain>
    </source>
</reference>
<evidence type="ECO:0000313" key="1">
    <source>
        <dbReference type="EMBL" id="AEH45369.1"/>
    </source>
</evidence>
<evidence type="ECO:0000313" key="2">
    <source>
        <dbReference type="Proteomes" id="UP000006793"/>
    </source>
</evidence>
<dbReference type="KEGG" id="tid:Thein_1508"/>
<reference evidence="2" key="1">
    <citation type="submission" date="2011-04" db="EMBL/GenBank/DDBJ databases">
        <title>The complete genome of Thermodesulfatator indicus DSM 15286.</title>
        <authorList>
            <person name="Lucas S."/>
            <person name="Copeland A."/>
            <person name="Lapidus A."/>
            <person name="Bruce D."/>
            <person name="Goodwin L."/>
            <person name="Pitluck S."/>
            <person name="Peters L."/>
            <person name="Kyrpides N."/>
            <person name="Mavromatis K."/>
            <person name="Pagani I."/>
            <person name="Ivanova N."/>
            <person name="Saunders L."/>
            <person name="Detter J.C."/>
            <person name="Tapia R."/>
            <person name="Han C."/>
            <person name="Land M."/>
            <person name="Hauser L."/>
            <person name="Markowitz V."/>
            <person name="Cheng J.-F."/>
            <person name="Hugenholtz P."/>
            <person name="Woyke T."/>
            <person name="Wu D."/>
            <person name="Spring S."/>
            <person name="Schroeder M."/>
            <person name="Brambilla E."/>
            <person name="Klenk H.-P."/>
            <person name="Eisen J.A."/>
        </authorList>
    </citation>
    <scope>NUCLEOTIDE SEQUENCE [LARGE SCALE GENOMIC DNA]</scope>
    <source>
        <strain evidence="2">DSM 15286 / JCM 11887 / CIR29812</strain>
    </source>
</reference>
<sequence>MKEKAFPRYYNQAQANLAEALIPSFGAGEAVGRLMVAAARGQRAAREIMALREKWAEEQGEAPDHQTVNVLDYQGISGLAQNPILTDRDLEALGMLLVRISELQAGNGLAWEFNRIQTGEWLERLAFKLNLVSAAEAEPEKIKALIEDLAAEIERIGKILSQATPWEEPAREAAWEVRKRAEERVNDLMEEILENEEVSRRKL</sequence>
<dbReference type="InParanoid" id="F8AAE9"/>